<evidence type="ECO:0000313" key="3">
    <source>
        <dbReference type="Proteomes" id="UP000765509"/>
    </source>
</evidence>
<evidence type="ECO:0000256" key="1">
    <source>
        <dbReference type="SAM" id="MobiDB-lite"/>
    </source>
</evidence>
<name>A0A9Q3CPN0_9BASI</name>
<gene>
    <name evidence="2" type="ORF">O181_028686</name>
</gene>
<keyword evidence="3" id="KW-1185">Reference proteome</keyword>
<accession>A0A9Q3CPN0</accession>
<dbReference type="EMBL" id="AVOT02009871">
    <property type="protein sequence ID" value="MBW0488971.1"/>
    <property type="molecule type" value="Genomic_DNA"/>
</dbReference>
<sequence length="339" mass="38365">MSSKLTEITESSPYAPPASVLCGPRSSVSWLCLVQWLLHATLILPKHMMAIKQLKFLILLVPSVWPKEKILFTIRIQGLQSATFFFFGKKTCHCSGPSASNIRRFLWSKKDGPFGKELPVSEAPTPDGTSRYSNLTCYRQRDVARWTHVRGPIPVGEVEVVHNSIGHQSSTFSSHPPAKRFQSHIILSTPRYFQQTLSDLPTSLPPASPSSSIARPALIPEVRPSPIFTSQQLQAVASSSKRREHLSPSPFPATQVCQQREHWPIQVTREDPNMATDHQDSVARLFRRVNRNSRELLEYANNRTIPETASEERAANLSWYEDVLINDFQKTFYNFGRDN</sequence>
<evidence type="ECO:0000313" key="2">
    <source>
        <dbReference type="EMBL" id="MBW0488971.1"/>
    </source>
</evidence>
<dbReference type="AlphaFoldDB" id="A0A9Q3CPN0"/>
<organism evidence="2 3">
    <name type="scientific">Austropuccinia psidii MF-1</name>
    <dbReference type="NCBI Taxonomy" id="1389203"/>
    <lineage>
        <taxon>Eukaryota</taxon>
        <taxon>Fungi</taxon>
        <taxon>Dikarya</taxon>
        <taxon>Basidiomycota</taxon>
        <taxon>Pucciniomycotina</taxon>
        <taxon>Pucciniomycetes</taxon>
        <taxon>Pucciniales</taxon>
        <taxon>Sphaerophragmiaceae</taxon>
        <taxon>Austropuccinia</taxon>
    </lineage>
</organism>
<comment type="caution">
    <text evidence="2">The sequence shown here is derived from an EMBL/GenBank/DDBJ whole genome shotgun (WGS) entry which is preliminary data.</text>
</comment>
<protein>
    <submittedName>
        <fullName evidence="2">Uncharacterized protein</fullName>
    </submittedName>
</protein>
<feature type="region of interest" description="Disordered" evidence="1">
    <location>
        <begin position="231"/>
        <end position="252"/>
    </location>
</feature>
<dbReference type="Proteomes" id="UP000765509">
    <property type="component" value="Unassembled WGS sequence"/>
</dbReference>
<reference evidence="2" key="1">
    <citation type="submission" date="2021-03" db="EMBL/GenBank/DDBJ databases">
        <title>Draft genome sequence of rust myrtle Austropuccinia psidii MF-1, a brazilian biotype.</title>
        <authorList>
            <person name="Quecine M.C."/>
            <person name="Pachon D.M.R."/>
            <person name="Bonatelli M.L."/>
            <person name="Correr F.H."/>
            <person name="Franceschini L.M."/>
            <person name="Leite T.F."/>
            <person name="Margarido G.R.A."/>
            <person name="Almeida C.A."/>
            <person name="Ferrarezi J.A."/>
            <person name="Labate C.A."/>
        </authorList>
    </citation>
    <scope>NUCLEOTIDE SEQUENCE</scope>
    <source>
        <strain evidence="2">MF-1</strain>
    </source>
</reference>
<proteinExistence type="predicted"/>